<proteinExistence type="predicted"/>
<dbReference type="EMBL" id="FO704550">
    <property type="protein sequence ID" value="CDG17807.1"/>
    <property type="molecule type" value="Genomic_DNA"/>
</dbReference>
<dbReference type="HOGENOM" id="CLU_3278930_0_0_6"/>
<accession>A0A068QS25</accession>
<dbReference type="AlphaFoldDB" id="A0A068QS25"/>
<dbReference type="KEGG" id="xdo:XDD1_2108"/>
<organism evidence="1 2">
    <name type="scientific">Xenorhabdus doucetiae</name>
    <dbReference type="NCBI Taxonomy" id="351671"/>
    <lineage>
        <taxon>Bacteria</taxon>
        <taxon>Pseudomonadati</taxon>
        <taxon>Pseudomonadota</taxon>
        <taxon>Gammaproteobacteria</taxon>
        <taxon>Enterobacterales</taxon>
        <taxon>Morganellaceae</taxon>
        <taxon>Xenorhabdus</taxon>
    </lineage>
</organism>
<evidence type="ECO:0000313" key="2">
    <source>
        <dbReference type="Proteomes" id="UP000032721"/>
    </source>
</evidence>
<name>A0A068QS25_9GAMM</name>
<reference evidence="1 2" key="1">
    <citation type="submission" date="2013-07" db="EMBL/GenBank/DDBJ databases">
        <authorList>
            <person name="Genoscope - CEA"/>
        </authorList>
    </citation>
    <scope>NUCLEOTIDE SEQUENCE [LARGE SCALE GENOMIC DNA]</scope>
    <source>
        <strain evidence="2">FRM16 / DSM 17909</strain>
    </source>
</reference>
<gene>
    <name evidence="1" type="ORF">XDD1_2108</name>
</gene>
<dbReference type="Proteomes" id="UP000032721">
    <property type="component" value="Chromosome"/>
</dbReference>
<evidence type="ECO:0000313" key="1">
    <source>
        <dbReference type="EMBL" id="CDG17807.1"/>
    </source>
</evidence>
<protein>
    <submittedName>
        <fullName evidence="1">Uncharacterized protein</fullName>
    </submittedName>
</protein>
<sequence length="41" mass="4821">MHKIYIFLHSQPLHTLLSLRRIALFLDLSAKSVLQSIAWMQ</sequence>